<protein>
    <submittedName>
        <fullName evidence="1">Uncharacterized protein</fullName>
    </submittedName>
</protein>
<proteinExistence type="predicted"/>
<dbReference type="AlphaFoldDB" id="A0A0E9SU60"/>
<organism evidence="1">
    <name type="scientific">Anguilla anguilla</name>
    <name type="common">European freshwater eel</name>
    <name type="synonym">Muraena anguilla</name>
    <dbReference type="NCBI Taxonomy" id="7936"/>
    <lineage>
        <taxon>Eukaryota</taxon>
        <taxon>Metazoa</taxon>
        <taxon>Chordata</taxon>
        <taxon>Craniata</taxon>
        <taxon>Vertebrata</taxon>
        <taxon>Euteleostomi</taxon>
        <taxon>Actinopterygii</taxon>
        <taxon>Neopterygii</taxon>
        <taxon>Teleostei</taxon>
        <taxon>Anguilliformes</taxon>
        <taxon>Anguillidae</taxon>
        <taxon>Anguilla</taxon>
    </lineage>
</organism>
<reference evidence="1" key="2">
    <citation type="journal article" date="2015" name="Fish Shellfish Immunol.">
        <title>Early steps in the European eel (Anguilla anguilla)-Vibrio vulnificus interaction in the gills: Role of the RtxA13 toxin.</title>
        <authorList>
            <person name="Callol A."/>
            <person name="Pajuelo D."/>
            <person name="Ebbesson L."/>
            <person name="Teles M."/>
            <person name="MacKenzie S."/>
            <person name="Amaro C."/>
        </authorList>
    </citation>
    <scope>NUCLEOTIDE SEQUENCE</scope>
</reference>
<sequence>MAEPSACYFRGPICCHGKHTYSTSLSEAQINSIFYI</sequence>
<dbReference type="EMBL" id="GBXM01063810">
    <property type="protein sequence ID" value="JAH44767.1"/>
    <property type="molecule type" value="Transcribed_RNA"/>
</dbReference>
<name>A0A0E9SU60_ANGAN</name>
<evidence type="ECO:0000313" key="1">
    <source>
        <dbReference type="EMBL" id="JAH44767.1"/>
    </source>
</evidence>
<accession>A0A0E9SU60</accession>
<reference evidence="1" key="1">
    <citation type="submission" date="2014-11" db="EMBL/GenBank/DDBJ databases">
        <authorList>
            <person name="Amaro Gonzalez C."/>
        </authorList>
    </citation>
    <scope>NUCLEOTIDE SEQUENCE</scope>
</reference>